<feature type="domain" description="NodB homology" evidence="1">
    <location>
        <begin position="19"/>
        <end position="273"/>
    </location>
</feature>
<dbReference type="EMBL" id="AHJG01000197">
    <property type="protein sequence ID" value="EPA05249.1"/>
    <property type="molecule type" value="Genomic_DNA"/>
</dbReference>
<dbReference type="InterPro" id="IPR002509">
    <property type="entry name" value="NODB_dom"/>
</dbReference>
<dbReference type="Gene3D" id="3.20.20.370">
    <property type="entry name" value="Glycoside hydrolase/deacetylase"/>
    <property type="match status" value="1"/>
</dbReference>
<sequence>MQTNIMSVDLEDYYCDLPFSEWSKYESRVVENTSLILDLFAKHDVKATFFVVGYIAELFPELIKEIDRKGHEIASHSYAHIDIRKSTQEEFEKDLKKSLDTLENITTKKVIGFRAPYFSITKNSFWAIKILSKYLRYDSSIFPVRTPLYGVPNAPRFIYKPNIINPIVEDEKSNLSEIPLATHRIPIIGNIPIAGGFHLRFFPYSYIKYGLNKINKNNNSFIFYIHPKDLDPKMPRIKEYGWHYYHNLKGALKKFENILEDFKFVTAKEQLKL</sequence>
<dbReference type="PROSITE" id="PS51677">
    <property type="entry name" value="NODB"/>
    <property type="match status" value="1"/>
</dbReference>
<dbReference type="Pfam" id="PF11959">
    <property type="entry name" value="DUF3473"/>
    <property type="match status" value="1"/>
</dbReference>
<dbReference type="Pfam" id="PF01522">
    <property type="entry name" value="Polysacc_deac_1"/>
    <property type="match status" value="1"/>
</dbReference>
<evidence type="ECO:0000313" key="3">
    <source>
        <dbReference type="Proteomes" id="UP000014065"/>
    </source>
</evidence>
<dbReference type="OrthoDB" id="10436at2157"/>
<dbReference type="CDD" id="cd10941">
    <property type="entry name" value="CE4_PuuE_HpPgdA_like_2"/>
    <property type="match status" value="1"/>
</dbReference>
<dbReference type="GO" id="GO:0005975">
    <property type="term" value="P:carbohydrate metabolic process"/>
    <property type="evidence" value="ECO:0007669"/>
    <property type="project" value="InterPro"/>
</dbReference>
<accession>S2ES52</accession>
<evidence type="ECO:0000313" key="2">
    <source>
        <dbReference type="EMBL" id="EPA05249.1"/>
    </source>
</evidence>
<dbReference type="AlphaFoldDB" id="S2ES52"/>
<dbReference type="InterPro" id="IPR022560">
    <property type="entry name" value="DUF3473"/>
</dbReference>
<dbReference type="PANTHER" id="PTHR47561:SF1">
    <property type="entry name" value="POLYSACCHARIDE DEACETYLASE FAMILY PROTEIN (AFU_ORTHOLOGUE AFUA_6G05030)"/>
    <property type="match status" value="1"/>
</dbReference>
<gene>
    <name evidence="2" type="ORF">BG20_I0189</name>
</gene>
<dbReference type="PANTHER" id="PTHR47561">
    <property type="entry name" value="POLYSACCHARIDE DEACETYLASE FAMILY PROTEIN (AFU_ORTHOLOGUE AFUA_6G05030)"/>
    <property type="match status" value="1"/>
</dbReference>
<reference evidence="2 3" key="1">
    <citation type="journal article" date="2012" name="J. Bacteriol.">
        <title>Genome Sequence of "Candidatus Nitrosoarchaeum limnia" BG20, a Low-Salinity Ammonia-Oxidizing Archaeon from the San Francisco Bay Estuary.</title>
        <authorList>
            <person name="Mosier A.C."/>
            <person name="Allen E.E."/>
            <person name="Kim M."/>
            <person name="Ferriera S."/>
            <person name="Francis C.A."/>
        </authorList>
    </citation>
    <scope>NUCLEOTIDE SEQUENCE [LARGE SCALE GENOMIC DNA]</scope>
    <source>
        <strain evidence="2 3">BG20</strain>
    </source>
</reference>
<name>S2ES52_9ARCH</name>
<keyword evidence="3" id="KW-1185">Reference proteome</keyword>
<dbReference type="Proteomes" id="UP000014065">
    <property type="component" value="Unassembled WGS sequence"/>
</dbReference>
<dbReference type="InterPro" id="IPR011330">
    <property type="entry name" value="Glyco_hydro/deAcase_b/a-brl"/>
</dbReference>
<dbReference type="GO" id="GO:0016810">
    <property type="term" value="F:hydrolase activity, acting on carbon-nitrogen (but not peptide) bonds"/>
    <property type="evidence" value="ECO:0007669"/>
    <property type="project" value="InterPro"/>
</dbReference>
<protein>
    <submittedName>
        <fullName evidence="2">Polysaccharide deactylase family protein, PEP-CTERM locus family protein</fullName>
    </submittedName>
</protein>
<proteinExistence type="predicted"/>
<dbReference type="SUPFAM" id="SSF88713">
    <property type="entry name" value="Glycoside hydrolase/deacetylase"/>
    <property type="match status" value="1"/>
</dbReference>
<dbReference type="RefSeq" id="WP_010192801.1">
    <property type="nucleotide sequence ID" value="NZ_AHJG01000197.1"/>
</dbReference>
<organism evidence="2 3">
    <name type="scientific">Candidatus Nitrosarchaeum limnium BG20</name>
    <dbReference type="NCBI Taxonomy" id="859192"/>
    <lineage>
        <taxon>Archaea</taxon>
        <taxon>Nitrososphaerota</taxon>
        <taxon>Nitrososphaeria</taxon>
        <taxon>Nitrosopumilales</taxon>
        <taxon>Nitrosopumilaceae</taxon>
        <taxon>Nitrosarchaeum</taxon>
    </lineage>
</organism>
<dbReference type="InterPro" id="IPR045235">
    <property type="entry name" value="PuuE_HpPgdA-like"/>
</dbReference>
<comment type="caution">
    <text evidence="2">The sequence shown here is derived from an EMBL/GenBank/DDBJ whole genome shotgun (WGS) entry which is preliminary data.</text>
</comment>
<evidence type="ECO:0000259" key="1">
    <source>
        <dbReference type="PROSITE" id="PS51677"/>
    </source>
</evidence>